<reference evidence="15" key="1">
    <citation type="journal article" date="2017" name="Nat. Commun.">
        <title>The North American bullfrog draft genome provides insight into hormonal regulation of long noncoding RNA.</title>
        <authorList>
            <person name="Hammond S.A."/>
            <person name="Warren R.L."/>
            <person name="Vandervalk B.P."/>
            <person name="Kucuk E."/>
            <person name="Khan H."/>
            <person name="Gibb E.A."/>
            <person name="Pandoh P."/>
            <person name="Kirk H."/>
            <person name="Zhao Y."/>
            <person name="Jones M."/>
            <person name="Mungall A.J."/>
            <person name="Coope R."/>
            <person name="Pleasance S."/>
            <person name="Moore R.A."/>
            <person name="Holt R.A."/>
            <person name="Round J.M."/>
            <person name="Ohora S."/>
            <person name="Walle B.V."/>
            <person name="Veldhoen N."/>
            <person name="Helbing C.C."/>
            <person name="Birol I."/>
        </authorList>
    </citation>
    <scope>NUCLEOTIDE SEQUENCE [LARGE SCALE GENOMIC DNA]</scope>
</reference>
<comment type="similarity">
    <text evidence="3">Belongs to the krueppel C2H2-type zinc-finger protein family.</text>
</comment>
<evidence type="ECO:0000256" key="9">
    <source>
        <dbReference type="ARBA" id="ARBA00023125"/>
    </source>
</evidence>
<evidence type="ECO:0000313" key="14">
    <source>
        <dbReference type="EMBL" id="PIO13030.1"/>
    </source>
</evidence>
<dbReference type="PROSITE" id="PS00028">
    <property type="entry name" value="ZINC_FINGER_C2H2_1"/>
    <property type="match status" value="1"/>
</dbReference>
<keyword evidence="11" id="KW-0539">Nucleus</keyword>
<dbReference type="Proteomes" id="UP000228934">
    <property type="component" value="Unassembled WGS sequence"/>
</dbReference>
<dbReference type="SUPFAM" id="SSF57667">
    <property type="entry name" value="beta-beta-alpha zinc fingers"/>
    <property type="match status" value="1"/>
</dbReference>
<dbReference type="PANTHER" id="PTHR23226:SF397">
    <property type="entry name" value="C2H2-TYPE DOMAIN-CONTAINING PROTEIN"/>
    <property type="match status" value="1"/>
</dbReference>
<dbReference type="SMART" id="SM00355">
    <property type="entry name" value="ZnF_C2H2"/>
    <property type="match status" value="2"/>
</dbReference>
<keyword evidence="4" id="KW-0479">Metal-binding</keyword>
<dbReference type="PANTHER" id="PTHR23226">
    <property type="entry name" value="ZINC FINGER AND SCAN DOMAIN-CONTAINING"/>
    <property type="match status" value="1"/>
</dbReference>
<comment type="subcellular location">
    <subcellularLocation>
        <location evidence="2">Nucleus</location>
    </subcellularLocation>
</comment>
<evidence type="ECO:0000256" key="4">
    <source>
        <dbReference type="ARBA" id="ARBA00022723"/>
    </source>
</evidence>
<dbReference type="OrthoDB" id="10027876at2759"/>
<dbReference type="GO" id="GO:0000981">
    <property type="term" value="F:DNA-binding transcription factor activity, RNA polymerase II-specific"/>
    <property type="evidence" value="ECO:0007669"/>
    <property type="project" value="TreeGrafter"/>
</dbReference>
<evidence type="ECO:0000256" key="3">
    <source>
        <dbReference type="ARBA" id="ARBA00006991"/>
    </source>
</evidence>
<comment type="function">
    <text evidence="1">May be involved in transcriptional regulation.</text>
</comment>
<sequence length="183" mass="20705">ASVLSLVPSAGNVLLKKKPLLYTRELTQCGKCFVQKEHLRQHQKSHTGACPYSCSECGKCFIQNEALLIHQRVHTGERPYSCSEVREMFYSEGRTCCSPEKSHGGAALSVFRSVGNLSLRKDNLLYTRDFTRESVLFRVQRAGSRSMKKETFLNTRELTWVNVPIDVQSAGKLLFKKENLTTT</sequence>
<dbReference type="GO" id="GO:0005634">
    <property type="term" value="C:nucleus"/>
    <property type="evidence" value="ECO:0007669"/>
    <property type="project" value="UniProtKB-SubCell"/>
</dbReference>
<dbReference type="Gene3D" id="3.30.160.60">
    <property type="entry name" value="Classic Zinc Finger"/>
    <property type="match status" value="2"/>
</dbReference>
<dbReference type="AlphaFoldDB" id="A0A2G9QBQ1"/>
<evidence type="ECO:0000256" key="7">
    <source>
        <dbReference type="ARBA" id="ARBA00022833"/>
    </source>
</evidence>
<keyword evidence="15" id="KW-1185">Reference proteome</keyword>
<evidence type="ECO:0000256" key="10">
    <source>
        <dbReference type="ARBA" id="ARBA00023163"/>
    </source>
</evidence>
<organism evidence="14 15">
    <name type="scientific">Aquarana catesbeiana</name>
    <name type="common">American bullfrog</name>
    <name type="synonym">Rana catesbeiana</name>
    <dbReference type="NCBI Taxonomy" id="8400"/>
    <lineage>
        <taxon>Eukaryota</taxon>
        <taxon>Metazoa</taxon>
        <taxon>Chordata</taxon>
        <taxon>Craniata</taxon>
        <taxon>Vertebrata</taxon>
        <taxon>Euteleostomi</taxon>
        <taxon>Amphibia</taxon>
        <taxon>Batrachia</taxon>
        <taxon>Anura</taxon>
        <taxon>Neobatrachia</taxon>
        <taxon>Ranoidea</taxon>
        <taxon>Ranidae</taxon>
        <taxon>Aquarana</taxon>
    </lineage>
</organism>
<evidence type="ECO:0000256" key="12">
    <source>
        <dbReference type="PROSITE-ProRule" id="PRU00042"/>
    </source>
</evidence>
<dbReference type="FunFam" id="3.30.160.60:FF:000446">
    <property type="entry name" value="Zinc finger protein"/>
    <property type="match status" value="1"/>
</dbReference>
<keyword evidence="9" id="KW-0238">DNA-binding</keyword>
<dbReference type="GO" id="GO:0008270">
    <property type="term" value="F:zinc ion binding"/>
    <property type="evidence" value="ECO:0007669"/>
    <property type="project" value="UniProtKB-KW"/>
</dbReference>
<keyword evidence="8" id="KW-0805">Transcription regulation</keyword>
<keyword evidence="10" id="KW-0804">Transcription</keyword>
<keyword evidence="5" id="KW-0677">Repeat</keyword>
<evidence type="ECO:0000313" key="15">
    <source>
        <dbReference type="Proteomes" id="UP000228934"/>
    </source>
</evidence>
<name>A0A2G9QBQ1_AQUCT</name>
<protein>
    <recommendedName>
        <fullName evidence="13">C2H2-type domain-containing protein</fullName>
    </recommendedName>
</protein>
<evidence type="ECO:0000256" key="6">
    <source>
        <dbReference type="ARBA" id="ARBA00022771"/>
    </source>
</evidence>
<evidence type="ECO:0000256" key="5">
    <source>
        <dbReference type="ARBA" id="ARBA00022737"/>
    </source>
</evidence>
<evidence type="ECO:0000256" key="11">
    <source>
        <dbReference type="ARBA" id="ARBA00023242"/>
    </source>
</evidence>
<gene>
    <name evidence="14" type="ORF">AB205_0177790</name>
</gene>
<evidence type="ECO:0000256" key="8">
    <source>
        <dbReference type="ARBA" id="ARBA00023015"/>
    </source>
</evidence>
<dbReference type="FunFam" id="3.30.160.60:FF:002274">
    <property type="entry name" value="Zinc finger protein 432"/>
    <property type="match status" value="1"/>
</dbReference>
<dbReference type="PROSITE" id="PS50157">
    <property type="entry name" value="ZINC_FINGER_C2H2_2"/>
    <property type="match status" value="2"/>
</dbReference>
<keyword evidence="6 12" id="KW-0863">Zinc-finger</keyword>
<dbReference type="Pfam" id="PF00096">
    <property type="entry name" value="zf-C2H2"/>
    <property type="match status" value="2"/>
</dbReference>
<accession>A0A2G9QBQ1</accession>
<dbReference type="InterPro" id="IPR036236">
    <property type="entry name" value="Znf_C2H2_sf"/>
</dbReference>
<evidence type="ECO:0000259" key="13">
    <source>
        <dbReference type="PROSITE" id="PS50157"/>
    </source>
</evidence>
<keyword evidence="7" id="KW-0862">Zinc</keyword>
<proteinExistence type="inferred from homology"/>
<feature type="domain" description="C2H2-type" evidence="13">
    <location>
        <begin position="52"/>
        <end position="79"/>
    </location>
</feature>
<feature type="non-terminal residue" evidence="14">
    <location>
        <position position="1"/>
    </location>
</feature>
<evidence type="ECO:0000256" key="1">
    <source>
        <dbReference type="ARBA" id="ARBA00003767"/>
    </source>
</evidence>
<evidence type="ECO:0000256" key="2">
    <source>
        <dbReference type="ARBA" id="ARBA00004123"/>
    </source>
</evidence>
<dbReference type="InterPro" id="IPR013087">
    <property type="entry name" value="Znf_C2H2_type"/>
</dbReference>
<dbReference type="GO" id="GO:0000978">
    <property type="term" value="F:RNA polymerase II cis-regulatory region sequence-specific DNA binding"/>
    <property type="evidence" value="ECO:0007669"/>
    <property type="project" value="TreeGrafter"/>
</dbReference>
<dbReference type="EMBL" id="KZ042958">
    <property type="protein sequence ID" value="PIO13030.1"/>
    <property type="molecule type" value="Genomic_DNA"/>
</dbReference>
<feature type="domain" description="C2H2-type" evidence="13">
    <location>
        <begin position="22"/>
        <end position="51"/>
    </location>
</feature>